<gene>
    <name evidence="1" type="ORF">SAMN05444170_5559</name>
</gene>
<accession>A0A1M7UKY8</accession>
<dbReference type="AlphaFoldDB" id="A0A1M7UKY8"/>
<keyword evidence="2" id="KW-1185">Reference proteome</keyword>
<dbReference type="EMBL" id="LT670849">
    <property type="protein sequence ID" value="SHN83594.1"/>
    <property type="molecule type" value="Genomic_DNA"/>
</dbReference>
<sequence length="122" mass="13797">MIITTRMYIRSDGIVLAPGNWLRLPPEEDSPHGSIGKFWGCYSNPNHGRMFRLTYWRPLSPDGRSASRPDLLISKLDKTANKDFSDWLERAWVVRKPSRLLERPKQSTVIAFPGAAGTLGNS</sequence>
<organism evidence="1 2">
    <name type="scientific">Bradyrhizobium erythrophlei</name>
    <dbReference type="NCBI Taxonomy" id="1437360"/>
    <lineage>
        <taxon>Bacteria</taxon>
        <taxon>Pseudomonadati</taxon>
        <taxon>Pseudomonadota</taxon>
        <taxon>Alphaproteobacteria</taxon>
        <taxon>Hyphomicrobiales</taxon>
        <taxon>Nitrobacteraceae</taxon>
        <taxon>Bradyrhizobium</taxon>
    </lineage>
</organism>
<evidence type="ECO:0000313" key="2">
    <source>
        <dbReference type="Proteomes" id="UP000184096"/>
    </source>
</evidence>
<proteinExistence type="predicted"/>
<protein>
    <submittedName>
        <fullName evidence="1">Uncharacterized protein</fullName>
    </submittedName>
</protein>
<evidence type="ECO:0000313" key="1">
    <source>
        <dbReference type="EMBL" id="SHN83594.1"/>
    </source>
</evidence>
<name>A0A1M7UKY8_9BRAD</name>
<dbReference type="Proteomes" id="UP000184096">
    <property type="component" value="Chromosome I"/>
</dbReference>
<reference evidence="2" key="1">
    <citation type="submission" date="2016-11" db="EMBL/GenBank/DDBJ databases">
        <authorList>
            <person name="Varghese N."/>
            <person name="Submissions S."/>
        </authorList>
    </citation>
    <scope>NUCLEOTIDE SEQUENCE [LARGE SCALE GENOMIC DNA]</scope>
    <source>
        <strain evidence="2">GAS401</strain>
    </source>
</reference>